<comment type="caution">
    <text evidence="3">The sequence shown here is derived from an EMBL/GenBank/DDBJ whole genome shotgun (WGS) entry which is preliminary data.</text>
</comment>
<reference evidence="3 4" key="1">
    <citation type="submission" date="2023-07" db="EMBL/GenBank/DDBJ databases">
        <authorList>
            <person name="Peeters C."/>
        </authorList>
    </citation>
    <scope>NUCLEOTIDE SEQUENCE [LARGE SCALE GENOMIC DNA]</scope>
    <source>
        <strain evidence="3 4">LMG 7141</strain>
    </source>
</reference>
<dbReference type="InterPro" id="IPR020904">
    <property type="entry name" value="Sc_DH/Rdtase_CS"/>
</dbReference>
<dbReference type="EC" id="1.1.1.100" evidence="3"/>
<keyword evidence="4" id="KW-1185">Reference proteome</keyword>
<dbReference type="PANTHER" id="PTHR42760">
    <property type="entry name" value="SHORT-CHAIN DEHYDROGENASES/REDUCTASES FAMILY MEMBER"/>
    <property type="match status" value="1"/>
</dbReference>
<dbReference type="RefSeq" id="WP_316657811.1">
    <property type="nucleotide sequence ID" value="NZ_CATYWO010000003.1"/>
</dbReference>
<dbReference type="InterPro" id="IPR036291">
    <property type="entry name" value="NAD(P)-bd_dom_sf"/>
</dbReference>
<dbReference type="Pfam" id="PF13561">
    <property type="entry name" value="adh_short_C2"/>
    <property type="match status" value="1"/>
</dbReference>
<evidence type="ECO:0000256" key="2">
    <source>
        <dbReference type="ARBA" id="ARBA00023002"/>
    </source>
</evidence>
<dbReference type="CDD" id="cd05233">
    <property type="entry name" value="SDR_c"/>
    <property type="match status" value="1"/>
</dbReference>
<dbReference type="Gene3D" id="3.40.50.720">
    <property type="entry name" value="NAD(P)-binding Rossmann-like Domain"/>
    <property type="match status" value="1"/>
</dbReference>
<name>A0ABM9JDZ1_9RALS</name>
<evidence type="ECO:0000313" key="3">
    <source>
        <dbReference type="EMBL" id="CAJ0790383.1"/>
    </source>
</evidence>
<accession>A0ABM9JDZ1</accession>
<dbReference type="SUPFAM" id="SSF51735">
    <property type="entry name" value="NAD(P)-binding Rossmann-fold domains"/>
    <property type="match status" value="1"/>
</dbReference>
<dbReference type="NCBIfam" id="NF005559">
    <property type="entry name" value="PRK07231.1"/>
    <property type="match status" value="1"/>
</dbReference>
<gene>
    <name evidence="3" type="primary">fabG_8</name>
    <name evidence="3" type="ORF">LMG7141_02358</name>
</gene>
<dbReference type="EMBL" id="CATYWO010000003">
    <property type="protein sequence ID" value="CAJ0790383.1"/>
    <property type="molecule type" value="Genomic_DNA"/>
</dbReference>
<comment type="similarity">
    <text evidence="1">Belongs to the short-chain dehydrogenases/reductases (SDR) family.</text>
</comment>
<dbReference type="PRINTS" id="PR00081">
    <property type="entry name" value="GDHRDH"/>
</dbReference>
<dbReference type="PROSITE" id="PS00061">
    <property type="entry name" value="ADH_SHORT"/>
    <property type="match status" value="1"/>
</dbReference>
<protein>
    <submittedName>
        <fullName evidence="3">3-oxoacyl-[acyl-carrier-protein] reductase FabG</fullName>
        <ecNumber evidence="3">1.1.1.100</ecNumber>
    </submittedName>
</protein>
<sequence>MNPKTKRIAVITGAGRGIGACIAKHFVEQGCLVYVTDFHGEDAELRAATLGEGARAKRMDVRHPKDVAHVMQTIRNEVGHIDILVNNAGVMTTGPALQTSYDTWTNLAATNLTGIFNCVQACAPAMCERSAGVIINLASISAYKGGGTFGNVWYGVTKAGVVAVTKGLARELGPHGVRVNAVAPSVVETEMVRAQLSPETRSQILPRFPMGRIANPDDVARAVVFLASGDASFITGETLAVDGGLLKV</sequence>
<dbReference type="InterPro" id="IPR002347">
    <property type="entry name" value="SDR_fam"/>
</dbReference>
<dbReference type="PRINTS" id="PR00080">
    <property type="entry name" value="SDRFAMILY"/>
</dbReference>
<evidence type="ECO:0000313" key="4">
    <source>
        <dbReference type="Proteomes" id="UP001189616"/>
    </source>
</evidence>
<dbReference type="GO" id="GO:0004316">
    <property type="term" value="F:3-oxoacyl-[acyl-carrier-protein] reductase (NADPH) activity"/>
    <property type="evidence" value="ECO:0007669"/>
    <property type="project" value="UniProtKB-EC"/>
</dbReference>
<dbReference type="PANTHER" id="PTHR42760:SF133">
    <property type="entry name" value="3-OXOACYL-[ACYL-CARRIER-PROTEIN] REDUCTASE"/>
    <property type="match status" value="1"/>
</dbReference>
<organism evidence="3 4">
    <name type="scientific">Ralstonia condita</name>
    <dbReference type="NCBI Taxonomy" id="3058600"/>
    <lineage>
        <taxon>Bacteria</taxon>
        <taxon>Pseudomonadati</taxon>
        <taxon>Pseudomonadota</taxon>
        <taxon>Betaproteobacteria</taxon>
        <taxon>Burkholderiales</taxon>
        <taxon>Burkholderiaceae</taxon>
        <taxon>Ralstonia</taxon>
    </lineage>
</organism>
<dbReference type="Proteomes" id="UP001189616">
    <property type="component" value="Unassembled WGS sequence"/>
</dbReference>
<evidence type="ECO:0000256" key="1">
    <source>
        <dbReference type="ARBA" id="ARBA00006484"/>
    </source>
</evidence>
<keyword evidence="2 3" id="KW-0560">Oxidoreductase</keyword>
<proteinExistence type="inferred from homology"/>